<dbReference type="Pfam" id="PF12760">
    <property type="entry name" value="Zn_ribbon_IS1595"/>
    <property type="match status" value="1"/>
</dbReference>
<dbReference type="OrthoDB" id="271821at2"/>
<keyword evidence="4" id="KW-1185">Reference proteome</keyword>
<dbReference type="InterPro" id="IPR053164">
    <property type="entry name" value="IS1016-like_transposase"/>
</dbReference>
<feature type="region of interest" description="Disordered" evidence="1">
    <location>
        <begin position="151"/>
        <end position="173"/>
    </location>
</feature>
<sequence>MSADLSNPIFQDVDKARAYLEAQRWPNGPTCPHCGNADPDAIRALKGKAHRPGVYQCNACREQFTVTVGTVFERSKIPLNKWLLATHLMCASKKGISAHQLHRMLGITYKTAWFMAHRIREAMREDVASAGPLGGEGKVVEADETYFGKTDIQPKTRTSGKPFSKGGRRGPTGKRAVVGLVERGGKVRTFHVEKATKESVREILVQNASRKSTLHTDESKLYVETGKEFDAHHSVRHSAGEYARGDVHSNTIESVFSVFKRGMRGVYQHCGEAHLHRYLTEFDFRYNRRTALGMSDRARTDDALKGIEGKRLTYRRIGEAPLG</sequence>
<gene>
    <name evidence="3" type="ORF">D9R14_02735</name>
</gene>
<dbReference type="PANTHER" id="PTHR47163:SF2">
    <property type="entry name" value="SI:DKEY-17M8.2"/>
    <property type="match status" value="1"/>
</dbReference>
<dbReference type="Proteomes" id="UP000269692">
    <property type="component" value="Unassembled WGS sequence"/>
</dbReference>
<accession>A0A3L7AN90</accession>
<dbReference type="EMBL" id="RCTF01000001">
    <property type="protein sequence ID" value="RLP81919.1"/>
    <property type="molecule type" value="Genomic_DNA"/>
</dbReference>
<dbReference type="PANTHER" id="PTHR47163">
    <property type="entry name" value="DDE_TNP_IS1595 DOMAIN-CONTAINING PROTEIN"/>
    <property type="match status" value="1"/>
</dbReference>
<evidence type="ECO:0000259" key="2">
    <source>
        <dbReference type="SMART" id="SM01126"/>
    </source>
</evidence>
<dbReference type="Pfam" id="PF12762">
    <property type="entry name" value="DDE_Tnp_IS1595"/>
    <property type="match status" value="1"/>
</dbReference>
<evidence type="ECO:0000313" key="3">
    <source>
        <dbReference type="EMBL" id="RLP81919.1"/>
    </source>
</evidence>
<dbReference type="AlphaFoldDB" id="A0A3L7AN90"/>
<dbReference type="NCBIfam" id="NF033547">
    <property type="entry name" value="transpos_IS1595"/>
    <property type="match status" value="1"/>
</dbReference>
<dbReference type="RefSeq" id="WP_121621733.1">
    <property type="nucleotide sequence ID" value="NZ_JACIIW010000004.1"/>
</dbReference>
<feature type="domain" description="ISXO2-like transposase" evidence="2">
    <location>
        <begin position="132"/>
        <end position="287"/>
    </location>
</feature>
<evidence type="ECO:0000313" key="4">
    <source>
        <dbReference type="Proteomes" id="UP000269692"/>
    </source>
</evidence>
<dbReference type="InterPro" id="IPR024442">
    <property type="entry name" value="Transposase_Zn_ribbon"/>
</dbReference>
<proteinExistence type="predicted"/>
<dbReference type="InterPro" id="IPR024445">
    <property type="entry name" value="Tnp_ISXO2-like"/>
</dbReference>
<reference evidence="3 4" key="1">
    <citation type="submission" date="2018-10" db="EMBL/GenBank/DDBJ databases">
        <title>Xanthobacter tagetidis genome sequencing and assembly.</title>
        <authorList>
            <person name="Maclea K.S."/>
            <person name="Goen A.E."/>
            <person name="Fatima S.A."/>
        </authorList>
    </citation>
    <scope>NUCLEOTIDE SEQUENCE [LARGE SCALE GENOMIC DNA]</scope>
    <source>
        <strain evidence="3 4">ATCC 700314</strain>
    </source>
</reference>
<protein>
    <submittedName>
        <fullName evidence="3">IS1595 family transposase</fullName>
    </submittedName>
</protein>
<evidence type="ECO:0000256" key="1">
    <source>
        <dbReference type="SAM" id="MobiDB-lite"/>
    </source>
</evidence>
<name>A0A3L7AN90_9HYPH</name>
<organism evidence="3 4">
    <name type="scientific">Xanthobacter tagetidis</name>
    <dbReference type="NCBI Taxonomy" id="60216"/>
    <lineage>
        <taxon>Bacteria</taxon>
        <taxon>Pseudomonadati</taxon>
        <taxon>Pseudomonadota</taxon>
        <taxon>Alphaproteobacteria</taxon>
        <taxon>Hyphomicrobiales</taxon>
        <taxon>Xanthobacteraceae</taxon>
        <taxon>Xanthobacter</taxon>
    </lineage>
</organism>
<dbReference type="SMART" id="SM01126">
    <property type="entry name" value="DDE_Tnp_IS1595"/>
    <property type="match status" value="1"/>
</dbReference>
<comment type="caution">
    <text evidence="3">The sequence shown here is derived from an EMBL/GenBank/DDBJ whole genome shotgun (WGS) entry which is preliminary data.</text>
</comment>